<dbReference type="RefSeq" id="WP_242937158.1">
    <property type="nucleotide sequence ID" value="NZ_CP094326.1"/>
</dbReference>
<name>A0ABY3YLQ4_9FLAO</name>
<evidence type="ECO:0000259" key="4">
    <source>
        <dbReference type="PROSITE" id="PS51352"/>
    </source>
</evidence>
<dbReference type="SUPFAM" id="SSF52833">
    <property type="entry name" value="Thioredoxin-like"/>
    <property type="match status" value="1"/>
</dbReference>
<dbReference type="PROSITE" id="PS00194">
    <property type="entry name" value="THIOREDOXIN_1"/>
    <property type="match status" value="1"/>
</dbReference>
<dbReference type="InterPro" id="IPR017937">
    <property type="entry name" value="Thioredoxin_CS"/>
</dbReference>
<dbReference type="EMBL" id="CP094326">
    <property type="protein sequence ID" value="UNY98752.1"/>
    <property type="molecule type" value="Genomic_DNA"/>
</dbReference>
<feature type="signal peptide" evidence="3">
    <location>
        <begin position="1"/>
        <end position="22"/>
    </location>
</feature>
<organism evidence="5 6">
    <name type="scientific">Zhouia spongiae</name>
    <dbReference type="NCBI Taxonomy" id="2202721"/>
    <lineage>
        <taxon>Bacteria</taxon>
        <taxon>Pseudomonadati</taxon>
        <taxon>Bacteroidota</taxon>
        <taxon>Flavobacteriia</taxon>
        <taxon>Flavobacteriales</taxon>
        <taxon>Flavobacteriaceae</taxon>
        <taxon>Zhouia</taxon>
    </lineage>
</organism>
<evidence type="ECO:0000313" key="6">
    <source>
        <dbReference type="Proteomes" id="UP000829476"/>
    </source>
</evidence>
<evidence type="ECO:0000256" key="3">
    <source>
        <dbReference type="SAM" id="SignalP"/>
    </source>
</evidence>
<keyword evidence="1 3" id="KW-0732">Signal</keyword>
<dbReference type="Pfam" id="PF00085">
    <property type="entry name" value="Thioredoxin"/>
    <property type="match status" value="1"/>
</dbReference>
<reference evidence="5 6" key="1">
    <citation type="journal article" date="2018" name="Int. J. Syst. Evol. Microbiol.">
        <title>Zhouia spongiae sp. nov., isolated from a marine sponge.</title>
        <authorList>
            <person name="Zhuang L."/>
            <person name="Lin B."/>
            <person name="Qin F."/>
            <person name="Luo L."/>
        </authorList>
    </citation>
    <scope>NUCLEOTIDE SEQUENCE [LARGE SCALE GENOMIC DNA]</scope>
    <source>
        <strain evidence="5 6">HN-Y44</strain>
    </source>
</reference>
<sequence length="417" mass="47495">MKNYRNAVAVIFATVLTMALNAQEFNINFEHNAKWKKVLKRAKKENKPIFVDCYTTWCGPCKILAREVFTQESVASFFNENFISVKMDMEKGEGIALKNEWEVKAFPTLLYFNSEGEIVHRIVGSYGADEFLTYSKMALDEDKMAANLQKRYDSGERGPDFMYNYLVSLRLGYMEDKEQEVAANYIKRLPKEDLLKEGNWNIIKNFLKNINSDAFEYIVLNHSKLSEQVGAENVDAYIYKNISKQLVKWKYDVKTFTEEKEQKLIDLLQAATYTKAPNLLSKVYAEKYIREGKNNQYIDLVDNIVKLNVVSVDSNPASEIVNYANTVSSSFTDDVSLAKALTWLQIAERRETRVEHKVAIFEAKSKVLKKLGDKSESELADLAAKKATKEAEAKGTVIRAIPAMKMTGGGMKPATKN</sequence>
<gene>
    <name evidence="5" type="ORF">MQE36_16950</name>
</gene>
<feature type="domain" description="Thioredoxin" evidence="4">
    <location>
        <begin position="16"/>
        <end position="140"/>
    </location>
</feature>
<dbReference type="PANTHER" id="PTHR15337:SF11">
    <property type="entry name" value="THIOREDOXIN DOMAIN-CONTAINING PROTEIN"/>
    <property type="match status" value="1"/>
</dbReference>
<keyword evidence="6" id="KW-1185">Reference proteome</keyword>
<dbReference type="PROSITE" id="PS51352">
    <property type="entry name" value="THIOREDOXIN_2"/>
    <property type="match status" value="1"/>
</dbReference>
<protein>
    <submittedName>
        <fullName evidence="5">Thioredoxin domain-containing protein</fullName>
    </submittedName>
</protein>
<feature type="chain" id="PRO_5046918486" evidence="3">
    <location>
        <begin position="23"/>
        <end position="417"/>
    </location>
</feature>
<evidence type="ECO:0000256" key="2">
    <source>
        <dbReference type="ARBA" id="ARBA00023284"/>
    </source>
</evidence>
<evidence type="ECO:0000313" key="5">
    <source>
        <dbReference type="EMBL" id="UNY98752.1"/>
    </source>
</evidence>
<dbReference type="InterPro" id="IPR036249">
    <property type="entry name" value="Thioredoxin-like_sf"/>
</dbReference>
<dbReference type="InterPro" id="IPR013766">
    <property type="entry name" value="Thioredoxin_domain"/>
</dbReference>
<dbReference type="Proteomes" id="UP000829476">
    <property type="component" value="Chromosome"/>
</dbReference>
<evidence type="ECO:0000256" key="1">
    <source>
        <dbReference type="ARBA" id="ARBA00022729"/>
    </source>
</evidence>
<dbReference type="Gene3D" id="3.40.30.10">
    <property type="entry name" value="Glutaredoxin"/>
    <property type="match status" value="1"/>
</dbReference>
<keyword evidence="2" id="KW-0676">Redox-active center</keyword>
<accession>A0ABY3YLQ4</accession>
<dbReference type="InterPro" id="IPR051099">
    <property type="entry name" value="AGR/TXD"/>
</dbReference>
<proteinExistence type="predicted"/>
<dbReference type="PANTHER" id="PTHR15337">
    <property type="entry name" value="ANTERIOR GRADIENT PROTEIN-RELATED"/>
    <property type="match status" value="1"/>
</dbReference>